<evidence type="ECO:0008006" key="5">
    <source>
        <dbReference type="Google" id="ProtNLM"/>
    </source>
</evidence>
<gene>
    <name evidence="3" type="ORF">CU098_004141</name>
</gene>
<dbReference type="SMART" id="SM00671">
    <property type="entry name" value="SEL1"/>
    <property type="match status" value="13"/>
</dbReference>
<dbReference type="Pfam" id="PF08238">
    <property type="entry name" value="Sel1"/>
    <property type="match status" value="12"/>
</dbReference>
<dbReference type="InterPro" id="IPR050767">
    <property type="entry name" value="Sel1_AlgK"/>
</dbReference>
<dbReference type="InterPro" id="IPR011990">
    <property type="entry name" value="TPR-like_helical_dom_sf"/>
</dbReference>
<dbReference type="SUPFAM" id="SSF81901">
    <property type="entry name" value="HCP-like"/>
    <property type="match status" value="6"/>
</dbReference>
<reference evidence="3 4" key="1">
    <citation type="journal article" date="2018" name="G3 (Bethesda)">
        <title>Phylogenetic and Phylogenomic Definition of Rhizopus Species.</title>
        <authorList>
            <person name="Gryganskyi A.P."/>
            <person name="Golan J."/>
            <person name="Dolatabadi S."/>
            <person name="Mondo S."/>
            <person name="Robb S."/>
            <person name="Idnurm A."/>
            <person name="Muszewska A."/>
            <person name="Steczkiewicz K."/>
            <person name="Masonjones S."/>
            <person name="Liao H.L."/>
            <person name="Gajdeczka M.T."/>
            <person name="Anike F."/>
            <person name="Vuek A."/>
            <person name="Anishchenko I.M."/>
            <person name="Voigt K."/>
            <person name="de Hoog G.S."/>
            <person name="Smith M.E."/>
            <person name="Heitman J."/>
            <person name="Vilgalys R."/>
            <person name="Stajich J.E."/>
        </authorList>
    </citation>
    <scope>NUCLEOTIDE SEQUENCE [LARGE SCALE GENOMIC DNA]</scope>
    <source>
        <strain evidence="3 4">LSU 92-RS-03</strain>
    </source>
</reference>
<comment type="similarity">
    <text evidence="1">Belongs to the sel-1 family.</text>
</comment>
<name>A0A367KQ94_RHIST</name>
<dbReference type="OrthoDB" id="2212001at2759"/>
<evidence type="ECO:0000313" key="4">
    <source>
        <dbReference type="Proteomes" id="UP000253551"/>
    </source>
</evidence>
<proteinExistence type="inferred from homology"/>
<evidence type="ECO:0000313" key="3">
    <source>
        <dbReference type="EMBL" id="RCI04368.1"/>
    </source>
</evidence>
<dbReference type="Gene3D" id="1.25.40.10">
    <property type="entry name" value="Tetratricopeptide repeat domain"/>
    <property type="match status" value="6"/>
</dbReference>
<dbReference type="Proteomes" id="UP000253551">
    <property type="component" value="Unassembled WGS sequence"/>
</dbReference>
<dbReference type="PANTHER" id="PTHR11102">
    <property type="entry name" value="SEL-1-LIKE PROTEIN"/>
    <property type="match status" value="1"/>
</dbReference>
<dbReference type="PANTHER" id="PTHR11102:SF160">
    <property type="entry name" value="ERAD-ASSOCIATED E3 UBIQUITIN-PROTEIN LIGASE COMPONENT HRD3"/>
    <property type="match status" value="1"/>
</dbReference>
<feature type="region of interest" description="Disordered" evidence="2">
    <location>
        <begin position="1"/>
        <end position="40"/>
    </location>
</feature>
<sequence length="1576" mass="179000">MTVETSRTEQSEHQPTAKEFFFDHQNNNEEGDEPDMSNFIKTQGDHPQLDDYLKKVKQHINNDDQSEYDEYTTITSLASSTNITIEEALFSHISSDSRTEISSFSSINPKVAVRVQLQSNQSKIKEYDIVDLKTPQSNKVSNIESKNNYNNSTTTAKTNYERYFCNMYTQALYYLSPNNQGYSPANAFHLFKTIAKEGGDVYQSLDNLTRKLVALSQYRAGRMLYEAHYNIEDDTYSHHQIDATLLLVQSEKNGNARATYIMGVYAEECGNIAKACQHYYDASKSDVLEAKLSFGRIFLLHGLPGFRLEDAIDALTQASKEDCLYAPLTLAMYYDREGQFQDAINYCGQVNVSPAHPIYGYTNYVVSCIYLRAGRLDLAHIHMAKSAISMHYDEKGSRAKSPVALRKLGIFCLLGVGVPRNPTDAFLYIEEASRLNDRAAIIILAYMYTFGIGCAVNREAALRIYEHCKSTSIAARLSCGLMWMNINQERAYQEFLSVVNFKSTSIYEDHWNIQAIKCEAAVRIAVWTFNGIGGAKKDPYNAVLRLQELSDQQNYTGAHYWLAWAYLEGVKNLDGTTIIAKNQNKAFQYFLKGAEKNHDKCLYHAGLMLQGGYNGHPRYQSRDAFQFFLKAATLDCAKAQTQVGVSYFHGTAPVTQNLDKAFEYFTLAARHNDTEAVIYLADYLFKNSSKSNYINVVQVYNELSRAASENNPAAYRMLGLVVDGNMDLTSTYEPILKKLVNNGCHELWDLYQQSIEESSDSNINSRFALHCLWKALELGDFMSGRYVCKKFPKMSEDDVAKTIDIFEQSEGSVPSRMSLSLAKFLGVCNKKSLSLKKYLEVAKCNDLNTTCGWESRLESAKLILLEKQGKARTKCHEEEICMGCDKSLAITFYEKALPYRTSHDQASDSSLDTLLEISSRSKLLKAYYESNQDDKLLRQLDSLDSLLKKLGDSKQVQESTAESLYYRGLLSLHDYNIPNNRDKAEVYLSESYKLGHILARLELGYLYATTEGREDDAEACFSDVEESKRTNIDFQMRWIETRVSLRPEEIENPAEDYPMAFLQMKLAAAVTYSLFNMERQAIEWLNEASDEPLGQILLLYYEMKQPENRTARTIGHLSDLMAPFETHHTLDCSAQMILSYGQFRLGQCFELGHGVPVDDATAVEYYNKAYSYLKSKEMYEKLAEISQKNGSNNAADLFPTLYNAARNNKDATFKLAQYYESQENNGSLEKAIKHFKEAADLGHTEACYHYARYKVKQTMETSIRQEGAVSGSKIAADYLQLAASRNHGPSFYELGMLEIKAGLFEEAIDDLKEADYLNCSDASYQLGEIYFTGFIGVVQNQVTFKINQSYQSSFDYFMRVYQNDPTHLLAIIKLGSFYEQGVYQKQDLSKAKQWYMKAYSLGKRSGAAEYALGCLEETNIELSGLVPTNSLRKAAYEWFVKSDALGNKGAKFKVGVFLLNGWVDSYGPDAERKGLEILVEENNNSELRAMIVLAKYYEKKGEHQTAFDYWRNAEMLEDPEALEYISKCYEEGLLGQEINLEEALSYKQRAIEARKHAKETQCSVMGFQSDYSDERS</sequence>
<feature type="compositionally biased region" description="Basic and acidic residues" evidence="2">
    <location>
        <begin position="1"/>
        <end position="22"/>
    </location>
</feature>
<dbReference type="InterPro" id="IPR006597">
    <property type="entry name" value="Sel1-like"/>
</dbReference>
<dbReference type="EMBL" id="PJQM01000701">
    <property type="protein sequence ID" value="RCI04368.1"/>
    <property type="molecule type" value="Genomic_DNA"/>
</dbReference>
<keyword evidence="4" id="KW-1185">Reference proteome</keyword>
<protein>
    <recommendedName>
        <fullName evidence="5">ERAD-associated protein</fullName>
    </recommendedName>
</protein>
<dbReference type="STRING" id="4846.A0A367KQ94"/>
<organism evidence="3 4">
    <name type="scientific">Rhizopus stolonifer</name>
    <name type="common">Rhizopus nigricans</name>
    <dbReference type="NCBI Taxonomy" id="4846"/>
    <lineage>
        <taxon>Eukaryota</taxon>
        <taxon>Fungi</taxon>
        <taxon>Fungi incertae sedis</taxon>
        <taxon>Mucoromycota</taxon>
        <taxon>Mucoromycotina</taxon>
        <taxon>Mucoromycetes</taxon>
        <taxon>Mucorales</taxon>
        <taxon>Mucorineae</taxon>
        <taxon>Rhizopodaceae</taxon>
        <taxon>Rhizopus</taxon>
    </lineage>
</organism>
<comment type="caution">
    <text evidence="3">The sequence shown here is derived from an EMBL/GenBank/DDBJ whole genome shotgun (WGS) entry which is preliminary data.</text>
</comment>
<evidence type="ECO:0000256" key="1">
    <source>
        <dbReference type="ARBA" id="ARBA00038101"/>
    </source>
</evidence>
<evidence type="ECO:0000256" key="2">
    <source>
        <dbReference type="SAM" id="MobiDB-lite"/>
    </source>
</evidence>
<accession>A0A367KQ94</accession>